<dbReference type="STRING" id="204669.Acid345_0613"/>
<dbReference type="EMBL" id="CP000360">
    <property type="protein sequence ID" value="ABF39618.1"/>
    <property type="molecule type" value="Genomic_DNA"/>
</dbReference>
<dbReference type="Proteomes" id="UP000002432">
    <property type="component" value="Chromosome"/>
</dbReference>
<name>Q1IU32_KORVE</name>
<evidence type="ECO:0000313" key="2">
    <source>
        <dbReference type="Proteomes" id="UP000002432"/>
    </source>
</evidence>
<keyword evidence="2" id="KW-1185">Reference proteome</keyword>
<reference evidence="1 2" key="1">
    <citation type="journal article" date="2009" name="Appl. Environ. Microbiol.">
        <title>Three genomes from the phylum Acidobacteria provide insight into the lifestyles of these microorganisms in soils.</title>
        <authorList>
            <person name="Ward N.L."/>
            <person name="Challacombe J.F."/>
            <person name="Janssen P.H."/>
            <person name="Henrissat B."/>
            <person name="Coutinho P.M."/>
            <person name="Wu M."/>
            <person name="Xie G."/>
            <person name="Haft D.H."/>
            <person name="Sait M."/>
            <person name="Badger J."/>
            <person name="Barabote R.D."/>
            <person name="Bradley B."/>
            <person name="Brettin T.S."/>
            <person name="Brinkac L.M."/>
            <person name="Bruce D."/>
            <person name="Creasy T."/>
            <person name="Daugherty S.C."/>
            <person name="Davidsen T.M."/>
            <person name="DeBoy R.T."/>
            <person name="Detter J.C."/>
            <person name="Dodson R.J."/>
            <person name="Durkin A.S."/>
            <person name="Ganapathy A."/>
            <person name="Gwinn-Giglio M."/>
            <person name="Han C.S."/>
            <person name="Khouri H."/>
            <person name="Kiss H."/>
            <person name="Kothari S.P."/>
            <person name="Madupu R."/>
            <person name="Nelson K.E."/>
            <person name="Nelson W.C."/>
            <person name="Paulsen I."/>
            <person name="Penn K."/>
            <person name="Ren Q."/>
            <person name="Rosovitz M.J."/>
            <person name="Selengut J.D."/>
            <person name="Shrivastava S."/>
            <person name="Sullivan S.A."/>
            <person name="Tapia R."/>
            <person name="Thompson L.S."/>
            <person name="Watkins K.L."/>
            <person name="Yang Q."/>
            <person name="Yu C."/>
            <person name="Zafar N."/>
            <person name="Zhou L."/>
            <person name="Kuske C.R."/>
        </authorList>
    </citation>
    <scope>NUCLEOTIDE SEQUENCE [LARGE SCALE GENOMIC DNA]</scope>
    <source>
        <strain evidence="1 2">Ellin345</strain>
    </source>
</reference>
<sequence>MRIRPSAVECGAPSQKTMQEQRLRELEDLLQRAREIKLFRLTEDEGNFLRGLHYKSAEELSRDEETRLRALVKLHWRREE</sequence>
<dbReference type="EnsemblBacteria" id="ABF39618">
    <property type="protein sequence ID" value="ABF39618"/>
    <property type="gene ID" value="Acid345_0613"/>
</dbReference>
<accession>Q1IU32</accession>
<protein>
    <submittedName>
        <fullName evidence="1">Uncharacterized protein</fullName>
    </submittedName>
</protein>
<proteinExistence type="predicted"/>
<dbReference type="HOGENOM" id="CLU_2585124_0_0_0"/>
<organism evidence="1 2">
    <name type="scientific">Koribacter versatilis (strain Ellin345)</name>
    <dbReference type="NCBI Taxonomy" id="204669"/>
    <lineage>
        <taxon>Bacteria</taxon>
        <taxon>Pseudomonadati</taxon>
        <taxon>Acidobacteriota</taxon>
        <taxon>Terriglobia</taxon>
        <taxon>Terriglobales</taxon>
        <taxon>Candidatus Korobacteraceae</taxon>
        <taxon>Candidatus Korobacter</taxon>
    </lineage>
</organism>
<gene>
    <name evidence="1" type="ordered locus">Acid345_0613</name>
</gene>
<dbReference type="KEGG" id="aba:Acid345_0613"/>
<dbReference type="AlphaFoldDB" id="Q1IU32"/>
<evidence type="ECO:0000313" key="1">
    <source>
        <dbReference type="EMBL" id="ABF39618.1"/>
    </source>
</evidence>